<evidence type="ECO:0000313" key="3">
    <source>
        <dbReference type="Proteomes" id="UP000039865"/>
    </source>
</evidence>
<dbReference type="OrthoDB" id="10252231at2759"/>
<protein>
    <submittedName>
        <fullName evidence="2">Ubiquitin-activating enzyme e1 family protein</fullName>
    </submittedName>
</protein>
<proteinExistence type="predicted"/>
<dbReference type="Pfam" id="PF00899">
    <property type="entry name" value="ThiF"/>
    <property type="match status" value="1"/>
</dbReference>
<dbReference type="Proteomes" id="UP000039865">
    <property type="component" value="Unassembled WGS sequence"/>
</dbReference>
<dbReference type="GO" id="GO:0016925">
    <property type="term" value="P:protein sumoylation"/>
    <property type="evidence" value="ECO:0007669"/>
    <property type="project" value="TreeGrafter"/>
</dbReference>
<dbReference type="PANTHER" id="PTHR10953:SF162">
    <property type="entry name" value="SUMO-ACTIVATING ENZYME SUBUNIT 1"/>
    <property type="match status" value="1"/>
</dbReference>
<dbReference type="InterPro" id="IPR000594">
    <property type="entry name" value="ThiF_NAD_FAD-bd"/>
</dbReference>
<dbReference type="SUPFAM" id="SSF69572">
    <property type="entry name" value="Activating enzymes of the ubiquitin-like proteins"/>
    <property type="match status" value="1"/>
</dbReference>
<gene>
    <name evidence="2" type="primary">Contig7806.g8332</name>
    <name evidence="2" type="ORF">STYLEM_3144</name>
</gene>
<keyword evidence="3" id="KW-1185">Reference proteome</keyword>
<dbReference type="GO" id="GO:0019948">
    <property type="term" value="F:SUMO activating enzyme activity"/>
    <property type="evidence" value="ECO:0007669"/>
    <property type="project" value="TreeGrafter"/>
</dbReference>
<reference evidence="2 3" key="1">
    <citation type="submission" date="2014-06" db="EMBL/GenBank/DDBJ databases">
        <authorList>
            <person name="Swart Estienne"/>
        </authorList>
    </citation>
    <scope>NUCLEOTIDE SEQUENCE [LARGE SCALE GENOMIC DNA]</scope>
    <source>
        <strain evidence="2 3">130c</strain>
    </source>
</reference>
<feature type="domain" description="THIF-type NAD/FAD binding fold" evidence="1">
    <location>
        <begin position="12"/>
        <end position="158"/>
    </location>
</feature>
<dbReference type="InParanoid" id="A0A077ZW23"/>
<dbReference type="FunCoup" id="A0A077ZW23">
    <property type="interactions" value="632"/>
</dbReference>
<accession>A0A077ZW23</accession>
<dbReference type="Gene3D" id="3.40.50.720">
    <property type="entry name" value="NAD(P)-binding Rossmann-like Domain"/>
    <property type="match status" value="1"/>
</dbReference>
<organism evidence="2 3">
    <name type="scientific">Stylonychia lemnae</name>
    <name type="common">Ciliate</name>
    <dbReference type="NCBI Taxonomy" id="5949"/>
    <lineage>
        <taxon>Eukaryota</taxon>
        <taxon>Sar</taxon>
        <taxon>Alveolata</taxon>
        <taxon>Ciliophora</taxon>
        <taxon>Intramacronucleata</taxon>
        <taxon>Spirotrichea</taxon>
        <taxon>Stichotrichia</taxon>
        <taxon>Sporadotrichida</taxon>
        <taxon>Oxytrichidae</taxon>
        <taxon>Stylonychinae</taxon>
        <taxon>Stylonychia</taxon>
    </lineage>
</organism>
<sequence length="177" mass="19673">MSEEVKIDTNLYSRQIGTFGMETMGKLIKMNVLIVGCRGLGVEIAKNLILAGPASVTIYDPNLVQWGDLASNFYCREEHVGKVSRVEASISKLQELNPYVKVQSIQTLTLEEHGSYNVVAYTETFENIDKVIEANEFCRARSIGFIYSGLFGPSGFTFLDYGNDQCNSNQPNNCHSP</sequence>
<dbReference type="EMBL" id="CCKQ01003041">
    <property type="protein sequence ID" value="CDW74150.1"/>
    <property type="molecule type" value="Genomic_DNA"/>
</dbReference>
<evidence type="ECO:0000259" key="1">
    <source>
        <dbReference type="Pfam" id="PF00899"/>
    </source>
</evidence>
<dbReference type="GO" id="GO:0031510">
    <property type="term" value="C:SUMO activating enzyme complex"/>
    <property type="evidence" value="ECO:0007669"/>
    <property type="project" value="TreeGrafter"/>
</dbReference>
<dbReference type="GO" id="GO:0005737">
    <property type="term" value="C:cytoplasm"/>
    <property type="evidence" value="ECO:0007669"/>
    <property type="project" value="TreeGrafter"/>
</dbReference>
<dbReference type="InterPro" id="IPR035985">
    <property type="entry name" value="Ubiquitin-activating_enz"/>
</dbReference>
<evidence type="ECO:0000313" key="2">
    <source>
        <dbReference type="EMBL" id="CDW74150.1"/>
    </source>
</evidence>
<name>A0A077ZW23_STYLE</name>
<dbReference type="InterPro" id="IPR045886">
    <property type="entry name" value="ThiF/MoeB/HesA"/>
</dbReference>
<dbReference type="PANTHER" id="PTHR10953">
    <property type="entry name" value="UBIQUITIN-ACTIVATING ENZYME E1"/>
    <property type="match status" value="1"/>
</dbReference>
<dbReference type="OMA" id="ANGEIWE"/>
<dbReference type="AlphaFoldDB" id="A0A077ZW23"/>